<feature type="transmembrane region" description="Helical" evidence="1">
    <location>
        <begin position="105"/>
        <end position="126"/>
    </location>
</feature>
<dbReference type="AlphaFoldDB" id="A0A9P4R6Y5"/>
<feature type="transmembrane region" description="Helical" evidence="1">
    <location>
        <begin position="138"/>
        <end position="159"/>
    </location>
</feature>
<sequence length="161" mass="17450">MLGRAKGHHFFTVNRCNLETLSNMTEPASDQVNGATGEKYHSQDISNPWVHVVVAAQEVGTHVQYAIAELGFILDCFGQDVEEKIGALAELAECCLPHQLRFRRIIPTAACILVLATASTLAYLIVYGNLFPVGSWPAILLAGTIVYFSVMLSACIVVANT</sequence>
<organism evidence="2 3">
    <name type="scientific">Polyplosphaeria fusca</name>
    <dbReference type="NCBI Taxonomy" id="682080"/>
    <lineage>
        <taxon>Eukaryota</taxon>
        <taxon>Fungi</taxon>
        <taxon>Dikarya</taxon>
        <taxon>Ascomycota</taxon>
        <taxon>Pezizomycotina</taxon>
        <taxon>Dothideomycetes</taxon>
        <taxon>Pleosporomycetidae</taxon>
        <taxon>Pleosporales</taxon>
        <taxon>Tetraplosphaeriaceae</taxon>
        <taxon>Polyplosphaeria</taxon>
    </lineage>
</organism>
<evidence type="ECO:0000313" key="3">
    <source>
        <dbReference type="Proteomes" id="UP000799444"/>
    </source>
</evidence>
<keyword evidence="1" id="KW-1133">Transmembrane helix</keyword>
<evidence type="ECO:0000256" key="1">
    <source>
        <dbReference type="SAM" id="Phobius"/>
    </source>
</evidence>
<name>A0A9P4R6Y5_9PLEO</name>
<keyword evidence="3" id="KW-1185">Reference proteome</keyword>
<gene>
    <name evidence="2" type="ORF">EJ04DRAFT_550511</name>
</gene>
<dbReference type="EMBL" id="ML996115">
    <property type="protein sequence ID" value="KAF2737571.1"/>
    <property type="molecule type" value="Genomic_DNA"/>
</dbReference>
<dbReference type="OrthoDB" id="10632110at2759"/>
<comment type="caution">
    <text evidence="2">The sequence shown here is derived from an EMBL/GenBank/DDBJ whole genome shotgun (WGS) entry which is preliminary data.</text>
</comment>
<accession>A0A9P4R6Y5</accession>
<keyword evidence="1" id="KW-0812">Transmembrane</keyword>
<reference evidence="2" key="1">
    <citation type="journal article" date="2020" name="Stud. Mycol.">
        <title>101 Dothideomycetes genomes: a test case for predicting lifestyles and emergence of pathogens.</title>
        <authorList>
            <person name="Haridas S."/>
            <person name="Albert R."/>
            <person name="Binder M."/>
            <person name="Bloem J."/>
            <person name="Labutti K."/>
            <person name="Salamov A."/>
            <person name="Andreopoulos B."/>
            <person name="Baker S."/>
            <person name="Barry K."/>
            <person name="Bills G."/>
            <person name="Bluhm B."/>
            <person name="Cannon C."/>
            <person name="Castanera R."/>
            <person name="Culley D."/>
            <person name="Daum C."/>
            <person name="Ezra D."/>
            <person name="Gonzalez J."/>
            <person name="Henrissat B."/>
            <person name="Kuo A."/>
            <person name="Liang C."/>
            <person name="Lipzen A."/>
            <person name="Lutzoni F."/>
            <person name="Magnuson J."/>
            <person name="Mondo S."/>
            <person name="Nolan M."/>
            <person name="Ohm R."/>
            <person name="Pangilinan J."/>
            <person name="Park H.-J."/>
            <person name="Ramirez L."/>
            <person name="Alfaro M."/>
            <person name="Sun H."/>
            <person name="Tritt A."/>
            <person name="Yoshinaga Y."/>
            <person name="Zwiers L.-H."/>
            <person name="Turgeon B."/>
            <person name="Goodwin S."/>
            <person name="Spatafora J."/>
            <person name="Crous P."/>
            <person name="Grigoriev I."/>
        </authorList>
    </citation>
    <scope>NUCLEOTIDE SEQUENCE</scope>
    <source>
        <strain evidence="2">CBS 125425</strain>
    </source>
</reference>
<evidence type="ECO:0000313" key="2">
    <source>
        <dbReference type="EMBL" id="KAF2737571.1"/>
    </source>
</evidence>
<proteinExistence type="predicted"/>
<protein>
    <submittedName>
        <fullName evidence="2">Uncharacterized protein</fullName>
    </submittedName>
</protein>
<dbReference type="Proteomes" id="UP000799444">
    <property type="component" value="Unassembled WGS sequence"/>
</dbReference>
<keyword evidence="1" id="KW-0472">Membrane</keyword>